<dbReference type="EMBL" id="JAXUIA010000002">
    <property type="protein sequence ID" value="MEA0975386.1"/>
    <property type="molecule type" value="Genomic_DNA"/>
</dbReference>
<protein>
    <recommendedName>
        <fullName evidence="3">NlpC/P60 domain-containing protein</fullName>
    </recommendedName>
</protein>
<organism evidence="1 2">
    <name type="scientific">Lysinibacillus irui</name>
    <dbReference type="NCBI Taxonomy" id="2998077"/>
    <lineage>
        <taxon>Bacteria</taxon>
        <taxon>Bacillati</taxon>
        <taxon>Bacillota</taxon>
        <taxon>Bacilli</taxon>
        <taxon>Bacillales</taxon>
        <taxon>Bacillaceae</taxon>
        <taxon>Lysinibacillus</taxon>
    </lineage>
</organism>
<name>A0ABU5NHB7_9BACI</name>
<evidence type="ECO:0008006" key="3">
    <source>
        <dbReference type="Google" id="ProtNLM"/>
    </source>
</evidence>
<keyword evidence="2" id="KW-1185">Reference proteome</keyword>
<dbReference type="RefSeq" id="WP_322610648.1">
    <property type="nucleotide sequence ID" value="NZ_JAXLNX010000005.1"/>
</dbReference>
<reference evidence="1 2" key="1">
    <citation type="submission" date="2023-12" db="EMBL/GenBank/DDBJ databases">
        <title>Genome comparison identifies genes involved in endophytic behavior of Lysinibacillus irui and provides insights into its role as a plant-growth promoting bacterium.</title>
        <authorList>
            <person name="Hilario S."/>
            <person name="Matos I."/>
            <person name="Goncalves M.F.M."/>
            <person name="Pardo C.A."/>
            <person name="Santos M.J."/>
        </authorList>
    </citation>
    <scope>NUCLEOTIDE SEQUENCE [LARGE SCALE GENOMIC DNA]</scope>
    <source>
        <strain evidence="1 2">B3</strain>
    </source>
</reference>
<accession>A0ABU5NHB7</accession>
<proteinExistence type="predicted"/>
<sequence length="160" mass="19424">MEVNEMTYDFWIMASILELVEYPDETNDDYIPHPTFQEIMDVLDIQVPIKEIYERFFDQSIHTGDVLVFTNKHLPHACIVLDTYRDPLDQQDLIQFGWRVTAKDVRIIKQLSRELYDHCDFSIRYEEGQSILYQVLQKECYPRKYYYETVYEQQIKQYLV</sequence>
<dbReference type="Proteomes" id="UP001289615">
    <property type="component" value="Unassembled WGS sequence"/>
</dbReference>
<evidence type="ECO:0000313" key="1">
    <source>
        <dbReference type="EMBL" id="MEA0975386.1"/>
    </source>
</evidence>
<comment type="caution">
    <text evidence="1">The sequence shown here is derived from an EMBL/GenBank/DDBJ whole genome shotgun (WGS) entry which is preliminary data.</text>
</comment>
<gene>
    <name evidence="1" type="ORF">U6C28_03665</name>
</gene>
<evidence type="ECO:0000313" key="2">
    <source>
        <dbReference type="Proteomes" id="UP001289615"/>
    </source>
</evidence>